<dbReference type="EMBL" id="JACHDB010000002">
    <property type="protein sequence ID" value="MBB5435463.1"/>
    <property type="molecule type" value="Genomic_DNA"/>
</dbReference>
<reference evidence="3 4" key="1">
    <citation type="submission" date="2020-08" db="EMBL/GenBank/DDBJ databases">
        <title>Sequencing the genomes of 1000 actinobacteria strains.</title>
        <authorList>
            <person name="Klenk H.-P."/>
        </authorList>
    </citation>
    <scope>NUCLEOTIDE SEQUENCE [LARGE SCALE GENOMIC DNA]</scope>
    <source>
        <strain evidence="3 4">DSM 44551</strain>
    </source>
</reference>
<proteinExistence type="predicted"/>
<sequence>MSGPLAGVRVLDLTTVLLGPYCTRLLADLGAEVVKVEPPGGDPTRRLGPARSEGMGGVHLNVNRGKRSVVCDLKRPEEREALLRLAADCDVFVHNVRPAAIERLGLGYADVAAAAPGIVYCAAVGFGAGGPRAGRPAYDDLVQAATGLADLDAGPDGAPRYVPSVIADKTTGLMAAVGILGALVRRGATGRGCEVEVPMYESMASFLMAEHLYGHAFEPPLAPVGYTRATSPQRRPFATRDGHIALMPYTDAQWAAFFRAAGRPELAGDARFRDLGARTANIDALYATAAELVAERTTGAWLALLEEADVPVSRVASLADLLEEEHAAAVGLFEEEEHPTEGRVRTVRGPIRFPGLPEHRPRPAERLGQSSAELLGRADPPRPEPVPGAEDRPGAPD</sequence>
<keyword evidence="1 3" id="KW-0808">Transferase</keyword>
<dbReference type="InterPro" id="IPR003673">
    <property type="entry name" value="CoA-Trfase_fam_III"/>
</dbReference>
<dbReference type="PANTHER" id="PTHR48207:SF4">
    <property type="entry name" value="BLL6097 PROTEIN"/>
    <property type="match status" value="1"/>
</dbReference>
<feature type="region of interest" description="Disordered" evidence="2">
    <location>
        <begin position="335"/>
        <end position="397"/>
    </location>
</feature>
<dbReference type="RefSeq" id="WP_184398290.1">
    <property type="nucleotide sequence ID" value="NZ_BAAAJD010000080.1"/>
</dbReference>
<accession>A0A7W8QRV3</accession>
<name>A0A7W8QRV3_9ACTN</name>
<dbReference type="InterPro" id="IPR023606">
    <property type="entry name" value="CoA-Trfase_III_dom_1_sf"/>
</dbReference>
<comment type="caution">
    <text evidence="3">The sequence shown here is derived from an EMBL/GenBank/DDBJ whole genome shotgun (WGS) entry which is preliminary data.</text>
</comment>
<dbReference type="GO" id="GO:0008410">
    <property type="term" value="F:CoA-transferase activity"/>
    <property type="evidence" value="ECO:0007669"/>
    <property type="project" value="TreeGrafter"/>
</dbReference>
<evidence type="ECO:0000313" key="4">
    <source>
        <dbReference type="Proteomes" id="UP000572635"/>
    </source>
</evidence>
<dbReference type="AlphaFoldDB" id="A0A7W8QRV3"/>
<dbReference type="Gene3D" id="3.40.50.10540">
    <property type="entry name" value="Crotonobetainyl-coa:carnitine coa-transferase, domain 1"/>
    <property type="match status" value="1"/>
</dbReference>
<evidence type="ECO:0000256" key="1">
    <source>
        <dbReference type="ARBA" id="ARBA00022679"/>
    </source>
</evidence>
<dbReference type="Proteomes" id="UP000572635">
    <property type="component" value="Unassembled WGS sequence"/>
</dbReference>
<dbReference type="SUPFAM" id="SSF89796">
    <property type="entry name" value="CoA-transferase family III (CaiB/BaiF)"/>
    <property type="match status" value="1"/>
</dbReference>
<dbReference type="Gene3D" id="3.30.1540.10">
    <property type="entry name" value="formyl-coa transferase, domain 3"/>
    <property type="match status" value="1"/>
</dbReference>
<dbReference type="InterPro" id="IPR050483">
    <property type="entry name" value="CoA-transferase_III_domain"/>
</dbReference>
<dbReference type="Pfam" id="PF02515">
    <property type="entry name" value="CoA_transf_3"/>
    <property type="match status" value="1"/>
</dbReference>
<protein>
    <submittedName>
        <fullName evidence="3">Crotonobetainyl-CoA:carnitine CoA-transferase CaiB-like acyl-CoA transferase</fullName>
    </submittedName>
</protein>
<evidence type="ECO:0000313" key="3">
    <source>
        <dbReference type="EMBL" id="MBB5435463.1"/>
    </source>
</evidence>
<dbReference type="InterPro" id="IPR044855">
    <property type="entry name" value="CoA-Trfase_III_dom3_sf"/>
</dbReference>
<evidence type="ECO:0000256" key="2">
    <source>
        <dbReference type="SAM" id="MobiDB-lite"/>
    </source>
</evidence>
<gene>
    <name evidence="3" type="ORF">HDA36_005611</name>
</gene>
<dbReference type="PANTHER" id="PTHR48207">
    <property type="entry name" value="SUCCINATE--HYDROXYMETHYLGLUTARATE COA-TRANSFERASE"/>
    <property type="match status" value="1"/>
</dbReference>
<organism evidence="3 4">
    <name type="scientific">Nocardiopsis composta</name>
    <dbReference type="NCBI Taxonomy" id="157465"/>
    <lineage>
        <taxon>Bacteria</taxon>
        <taxon>Bacillati</taxon>
        <taxon>Actinomycetota</taxon>
        <taxon>Actinomycetes</taxon>
        <taxon>Streptosporangiales</taxon>
        <taxon>Nocardiopsidaceae</taxon>
        <taxon>Nocardiopsis</taxon>
    </lineage>
</organism>
<keyword evidence="4" id="KW-1185">Reference proteome</keyword>